<protein>
    <recommendedName>
        <fullName evidence="2">Dymeclin</fullName>
    </recommendedName>
</protein>
<name>A0A2C9L5B3_BIOGL</name>
<dbReference type="PANTHER" id="PTHR12895:SF9">
    <property type="entry name" value="DYMECLIN"/>
    <property type="match status" value="1"/>
</dbReference>
<gene>
    <name evidence="5" type="primary">106076192</name>
</gene>
<dbReference type="PANTHER" id="PTHR12895">
    <property type="entry name" value="DYMECLIN"/>
    <property type="match status" value="1"/>
</dbReference>
<comment type="similarity">
    <text evidence="1">Belongs to the dymeclin family.</text>
</comment>
<dbReference type="EnsemblMetazoa" id="BGLB027143-RA">
    <property type="protein sequence ID" value="BGLB027143-PA"/>
    <property type="gene ID" value="BGLB027143"/>
</dbReference>
<dbReference type="VEuPathDB" id="VectorBase:BGLB027143"/>
<sequence length="116" mass="13452">MPLLKILYDSQEKSSHHIYMGLIILLILSEDEVFNKAVHEIMVKNVQWYKERPLSEISLGGLLILVVIRTIQYNMTRMRDKYLHTNCLAALANMSAQFNNLSAFVSQKIIKLVFKI</sequence>
<dbReference type="Pfam" id="PF09742">
    <property type="entry name" value="Dymeclin"/>
    <property type="match status" value="1"/>
</dbReference>
<dbReference type="Proteomes" id="UP000076420">
    <property type="component" value="Unassembled WGS sequence"/>
</dbReference>
<proteinExistence type="inferred from homology"/>
<keyword evidence="4" id="KW-0449">Lipoprotein</keyword>
<evidence type="ECO:0000313" key="5">
    <source>
        <dbReference type="EnsemblMetazoa" id="BGLB027143-PA"/>
    </source>
</evidence>
<reference evidence="5" key="1">
    <citation type="submission" date="2020-05" db="UniProtKB">
        <authorList>
            <consortium name="EnsemblMetazoa"/>
        </authorList>
    </citation>
    <scope>IDENTIFICATION</scope>
    <source>
        <strain evidence="5">BB02</strain>
    </source>
</reference>
<accession>A0A2C9L5B3</accession>
<dbReference type="KEGG" id="bgt:106076192"/>
<keyword evidence="3" id="KW-0519">Myristate</keyword>
<dbReference type="AlphaFoldDB" id="A0A2C9L5B3"/>
<dbReference type="InterPro" id="IPR019142">
    <property type="entry name" value="Dymeclin"/>
</dbReference>
<evidence type="ECO:0000256" key="4">
    <source>
        <dbReference type="ARBA" id="ARBA00023288"/>
    </source>
</evidence>
<evidence type="ECO:0000313" key="6">
    <source>
        <dbReference type="Proteomes" id="UP000076420"/>
    </source>
</evidence>
<organism evidence="5 6">
    <name type="scientific">Biomphalaria glabrata</name>
    <name type="common">Bloodfluke planorb</name>
    <name type="synonym">Freshwater snail</name>
    <dbReference type="NCBI Taxonomy" id="6526"/>
    <lineage>
        <taxon>Eukaryota</taxon>
        <taxon>Metazoa</taxon>
        <taxon>Spiralia</taxon>
        <taxon>Lophotrochozoa</taxon>
        <taxon>Mollusca</taxon>
        <taxon>Gastropoda</taxon>
        <taxon>Heterobranchia</taxon>
        <taxon>Euthyneura</taxon>
        <taxon>Panpulmonata</taxon>
        <taxon>Hygrophila</taxon>
        <taxon>Lymnaeoidea</taxon>
        <taxon>Planorbidae</taxon>
        <taxon>Biomphalaria</taxon>
    </lineage>
</organism>
<evidence type="ECO:0000256" key="1">
    <source>
        <dbReference type="ARBA" id="ARBA00010603"/>
    </source>
</evidence>
<dbReference type="GO" id="GO:0005794">
    <property type="term" value="C:Golgi apparatus"/>
    <property type="evidence" value="ECO:0007669"/>
    <property type="project" value="TreeGrafter"/>
</dbReference>
<dbReference type="GO" id="GO:0007030">
    <property type="term" value="P:Golgi organization"/>
    <property type="evidence" value="ECO:0007669"/>
    <property type="project" value="TreeGrafter"/>
</dbReference>
<dbReference type="STRING" id="6526.A0A2C9L5B3"/>
<dbReference type="VEuPathDB" id="VectorBase:BGLAX_045948"/>
<evidence type="ECO:0000256" key="2">
    <source>
        <dbReference type="ARBA" id="ARBA00015736"/>
    </source>
</evidence>
<evidence type="ECO:0000256" key="3">
    <source>
        <dbReference type="ARBA" id="ARBA00022707"/>
    </source>
</evidence>